<reference evidence="4" key="2">
    <citation type="submission" date="2020-09" db="EMBL/GenBank/DDBJ databases">
        <authorList>
            <person name="Sun Q."/>
            <person name="Zhou Y."/>
        </authorList>
    </citation>
    <scope>NUCLEOTIDE SEQUENCE</scope>
    <source>
        <strain evidence="4">CGMCC 1.12777</strain>
    </source>
</reference>
<dbReference type="Gene3D" id="3.40.50.150">
    <property type="entry name" value="Vaccinia Virus protein VP39"/>
    <property type="match status" value="1"/>
</dbReference>
<feature type="domain" description="Methyltransferase small" evidence="3">
    <location>
        <begin position="29"/>
        <end position="194"/>
    </location>
</feature>
<organism evidence="4 5">
    <name type="scientific">Pullulanibacillus pueri</name>
    <dbReference type="NCBI Taxonomy" id="1437324"/>
    <lineage>
        <taxon>Bacteria</taxon>
        <taxon>Bacillati</taxon>
        <taxon>Bacillota</taxon>
        <taxon>Bacilli</taxon>
        <taxon>Bacillales</taxon>
        <taxon>Sporolactobacillaceae</taxon>
        <taxon>Pullulanibacillus</taxon>
    </lineage>
</organism>
<dbReference type="PANTHER" id="PTHR47816:SF4">
    <property type="entry name" value="RIBOSOMAL RNA SMALL SUBUNIT METHYLTRANSFERASE C"/>
    <property type="match status" value="1"/>
</dbReference>
<dbReference type="RefSeq" id="WP_188498272.1">
    <property type="nucleotide sequence ID" value="NZ_BMFV01000026.1"/>
</dbReference>
<name>A0A8J3EN42_9BACL</name>
<evidence type="ECO:0000313" key="5">
    <source>
        <dbReference type="Proteomes" id="UP000656813"/>
    </source>
</evidence>
<keyword evidence="2" id="KW-0808">Transferase</keyword>
<proteinExistence type="predicted"/>
<protein>
    <submittedName>
        <fullName evidence="4">16S RNA G1207 methylase RsmC</fullName>
    </submittedName>
</protein>
<dbReference type="GO" id="GO:0008757">
    <property type="term" value="F:S-adenosylmethionine-dependent methyltransferase activity"/>
    <property type="evidence" value="ECO:0007669"/>
    <property type="project" value="InterPro"/>
</dbReference>
<evidence type="ECO:0000313" key="4">
    <source>
        <dbReference type="EMBL" id="GGH85421.1"/>
    </source>
</evidence>
<dbReference type="CDD" id="cd02440">
    <property type="entry name" value="AdoMet_MTases"/>
    <property type="match status" value="1"/>
</dbReference>
<reference evidence="4" key="1">
    <citation type="journal article" date="2014" name="Int. J. Syst. Evol. Microbiol.">
        <title>Complete genome sequence of Corynebacterium casei LMG S-19264T (=DSM 44701T), isolated from a smear-ripened cheese.</title>
        <authorList>
            <consortium name="US DOE Joint Genome Institute (JGI-PGF)"/>
            <person name="Walter F."/>
            <person name="Albersmeier A."/>
            <person name="Kalinowski J."/>
            <person name="Ruckert C."/>
        </authorList>
    </citation>
    <scope>NUCLEOTIDE SEQUENCE</scope>
    <source>
        <strain evidence="4">CGMCC 1.12777</strain>
    </source>
</reference>
<sequence length="202" mass="22509">MADHYYTRHPSSESQPQTFRTELKGETFAFKTDSGVFSKADIDFGSRLLIDSLVQPSIDGPILDMGCGYGPIGISLARFWEGRSVSMVDVNERAVGLTKENAEKNKVRVDVFQSNLYENVSGKYALIVTNPPIRAGKKVIFQLFEASKSYLLEGGELWIVIQKKQGAPSTLAKLETLFGQVEVVTKKKGYFIIKATFVDERN</sequence>
<comment type="caution">
    <text evidence="4">The sequence shown here is derived from an EMBL/GenBank/DDBJ whole genome shotgun (WGS) entry which is preliminary data.</text>
</comment>
<dbReference type="PANTHER" id="PTHR47816">
    <property type="entry name" value="RIBOSOMAL RNA SMALL SUBUNIT METHYLTRANSFERASE C"/>
    <property type="match status" value="1"/>
</dbReference>
<accession>A0A8J3EN42</accession>
<evidence type="ECO:0000256" key="2">
    <source>
        <dbReference type="ARBA" id="ARBA00022679"/>
    </source>
</evidence>
<evidence type="ECO:0000259" key="3">
    <source>
        <dbReference type="Pfam" id="PF05175"/>
    </source>
</evidence>
<dbReference type="InterPro" id="IPR007848">
    <property type="entry name" value="Small_mtfrase_dom"/>
</dbReference>
<dbReference type="AlphaFoldDB" id="A0A8J3EN42"/>
<dbReference type="Proteomes" id="UP000656813">
    <property type="component" value="Unassembled WGS sequence"/>
</dbReference>
<gene>
    <name evidence="4" type="ORF">GCM10007096_30780</name>
</gene>
<evidence type="ECO:0000256" key="1">
    <source>
        <dbReference type="ARBA" id="ARBA00022603"/>
    </source>
</evidence>
<keyword evidence="5" id="KW-1185">Reference proteome</keyword>
<dbReference type="EMBL" id="BMFV01000026">
    <property type="protein sequence ID" value="GGH85421.1"/>
    <property type="molecule type" value="Genomic_DNA"/>
</dbReference>
<dbReference type="Pfam" id="PF05175">
    <property type="entry name" value="MTS"/>
    <property type="match status" value="1"/>
</dbReference>
<keyword evidence="1 4" id="KW-0489">Methyltransferase</keyword>
<dbReference type="InterPro" id="IPR046977">
    <property type="entry name" value="RsmC/RlmG"/>
</dbReference>
<dbReference type="SUPFAM" id="SSF53335">
    <property type="entry name" value="S-adenosyl-L-methionine-dependent methyltransferases"/>
    <property type="match status" value="1"/>
</dbReference>
<dbReference type="InterPro" id="IPR029063">
    <property type="entry name" value="SAM-dependent_MTases_sf"/>
</dbReference>
<dbReference type="GO" id="GO:0032259">
    <property type="term" value="P:methylation"/>
    <property type="evidence" value="ECO:0007669"/>
    <property type="project" value="UniProtKB-KW"/>
</dbReference>